<evidence type="ECO:0000313" key="5">
    <source>
        <dbReference type="Proteomes" id="UP000184171"/>
    </source>
</evidence>
<feature type="binding site" evidence="3">
    <location>
        <position position="268"/>
    </location>
    <ligand>
        <name>Mg(2+)</name>
        <dbReference type="ChEBI" id="CHEBI:18420"/>
        <label>1</label>
    </ligand>
</feature>
<dbReference type="InterPro" id="IPR036705">
    <property type="entry name" value="Ribosyl_crysJ1_sf"/>
</dbReference>
<dbReference type="GO" id="GO:0016787">
    <property type="term" value="F:hydrolase activity"/>
    <property type="evidence" value="ECO:0007669"/>
    <property type="project" value="UniProtKB-KW"/>
</dbReference>
<dbReference type="GO" id="GO:0046872">
    <property type="term" value="F:metal ion binding"/>
    <property type="evidence" value="ECO:0007669"/>
    <property type="project" value="UniProtKB-KW"/>
</dbReference>
<feature type="binding site" evidence="3">
    <location>
        <position position="59"/>
    </location>
    <ligand>
        <name>Mg(2+)</name>
        <dbReference type="ChEBI" id="CHEBI:18420"/>
        <label>1</label>
    </ligand>
</feature>
<dbReference type="Gene3D" id="1.10.4080.10">
    <property type="entry name" value="ADP-ribosylation/Crystallin J1"/>
    <property type="match status" value="1"/>
</dbReference>
<proteinExistence type="inferred from homology"/>
<comment type="cofactor">
    <cofactor evidence="3">
        <name>Mg(2+)</name>
        <dbReference type="ChEBI" id="CHEBI:18420"/>
    </cofactor>
    <text evidence="3">Binds 2 magnesium ions per subunit.</text>
</comment>
<dbReference type="InterPro" id="IPR005502">
    <property type="entry name" value="Ribosyl_crysJ1"/>
</dbReference>
<dbReference type="EMBL" id="FQZT01000001">
    <property type="protein sequence ID" value="SHI58665.1"/>
    <property type="molecule type" value="Genomic_DNA"/>
</dbReference>
<evidence type="ECO:0000256" key="3">
    <source>
        <dbReference type="PIRSR" id="PIRSR605502-1"/>
    </source>
</evidence>
<dbReference type="STRING" id="1122189.SAMN02745165_00482"/>
<evidence type="ECO:0000256" key="2">
    <source>
        <dbReference type="ARBA" id="ARBA00022801"/>
    </source>
</evidence>
<keyword evidence="3" id="KW-0479">Metal-binding</keyword>
<feature type="binding site" evidence="3">
    <location>
        <position position="266"/>
    </location>
    <ligand>
        <name>Mg(2+)</name>
        <dbReference type="ChEBI" id="CHEBI:18420"/>
        <label>1</label>
    </ligand>
</feature>
<keyword evidence="3" id="KW-0460">Magnesium</keyword>
<dbReference type="AlphaFoldDB" id="A0A1M6CC93"/>
<gene>
    <name evidence="4" type="ORF">SAMN02745165_00482</name>
</gene>
<organism evidence="4 5">
    <name type="scientific">Malonomonas rubra DSM 5091</name>
    <dbReference type="NCBI Taxonomy" id="1122189"/>
    <lineage>
        <taxon>Bacteria</taxon>
        <taxon>Pseudomonadati</taxon>
        <taxon>Thermodesulfobacteriota</taxon>
        <taxon>Desulfuromonadia</taxon>
        <taxon>Desulfuromonadales</taxon>
        <taxon>Geopsychrobacteraceae</taxon>
        <taxon>Malonomonas</taxon>
    </lineage>
</organism>
<dbReference type="InterPro" id="IPR050792">
    <property type="entry name" value="ADP-ribosylglycohydrolase"/>
</dbReference>
<sequence length="318" mass="34308">MQATRKSRFVGSLLGCTCGDVLGSAVEMQTREQILQHYPDLLRDFQPAERSIGFGCYTDDTEMTLALARSILRYRGVDGAECAAAYAEAFTPERGYGRSAIKILEALQQGADWRTSGTLLFADGSFGNGGAMRIAPVGLLYGHGDYLLLYEKVKAAIWMTHTHAEAIDAALLQARAIGLLLTAGQVPDWRQIIGQLLWYVPESILNSSLQQLSGLLERDASADEVVSTFGCGVRSADSWPAALWAALRYIDNPQAAIVQAVNLGGDTDTIGAMTGALVGALHGDEWIPRSWFDQLENGGNGRDELIAVAERLAAISVR</sequence>
<comment type="similarity">
    <text evidence="1">Belongs to the ADP-ribosylglycohydrolase family.</text>
</comment>
<reference evidence="4 5" key="1">
    <citation type="submission" date="2016-11" db="EMBL/GenBank/DDBJ databases">
        <authorList>
            <person name="Jaros S."/>
            <person name="Januszkiewicz K."/>
            <person name="Wedrychowicz H."/>
        </authorList>
    </citation>
    <scope>NUCLEOTIDE SEQUENCE [LARGE SCALE GENOMIC DNA]</scope>
    <source>
        <strain evidence="4 5">DSM 5091</strain>
    </source>
</reference>
<dbReference type="PANTHER" id="PTHR16222:SF24">
    <property type="entry name" value="ADP-RIBOSYLHYDROLASE ARH3"/>
    <property type="match status" value="1"/>
</dbReference>
<evidence type="ECO:0000256" key="1">
    <source>
        <dbReference type="ARBA" id="ARBA00010702"/>
    </source>
</evidence>
<feature type="binding site" evidence="3">
    <location>
        <position position="269"/>
    </location>
    <ligand>
        <name>Mg(2+)</name>
        <dbReference type="ChEBI" id="CHEBI:18420"/>
        <label>1</label>
    </ligand>
</feature>
<dbReference type="OrthoDB" id="9798107at2"/>
<feature type="binding site" evidence="3">
    <location>
        <position position="58"/>
    </location>
    <ligand>
        <name>Mg(2+)</name>
        <dbReference type="ChEBI" id="CHEBI:18420"/>
        <label>1</label>
    </ligand>
</feature>
<keyword evidence="5" id="KW-1185">Reference proteome</keyword>
<name>A0A1M6CC93_MALRU</name>
<keyword evidence="2 4" id="KW-0378">Hydrolase</keyword>
<feature type="binding site" evidence="3">
    <location>
        <position position="60"/>
    </location>
    <ligand>
        <name>Mg(2+)</name>
        <dbReference type="ChEBI" id="CHEBI:18420"/>
        <label>1</label>
    </ligand>
</feature>
<dbReference type="Proteomes" id="UP000184171">
    <property type="component" value="Unassembled WGS sequence"/>
</dbReference>
<dbReference type="Pfam" id="PF03747">
    <property type="entry name" value="ADP_ribosyl_GH"/>
    <property type="match status" value="1"/>
</dbReference>
<evidence type="ECO:0000313" key="4">
    <source>
        <dbReference type="EMBL" id="SHI58665.1"/>
    </source>
</evidence>
<dbReference type="SUPFAM" id="SSF101478">
    <property type="entry name" value="ADP-ribosylglycohydrolase"/>
    <property type="match status" value="1"/>
</dbReference>
<protein>
    <submittedName>
        <fullName evidence="4">ADP-ribosylglycohydrolase</fullName>
    </submittedName>
</protein>
<accession>A0A1M6CC93</accession>
<dbReference type="PANTHER" id="PTHR16222">
    <property type="entry name" value="ADP-RIBOSYLGLYCOHYDROLASE"/>
    <property type="match status" value="1"/>
</dbReference>
<dbReference type="RefSeq" id="WP_072905147.1">
    <property type="nucleotide sequence ID" value="NZ_FQZT01000001.1"/>
</dbReference>